<dbReference type="SMART" id="SM00862">
    <property type="entry name" value="Trans_reg_C"/>
    <property type="match status" value="1"/>
</dbReference>
<dbReference type="SUPFAM" id="SSF52172">
    <property type="entry name" value="CheY-like"/>
    <property type="match status" value="1"/>
</dbReference>
<dbReference type="InterPro" id="IPR039420">
    <property type="entry name" value="WalR-like"/>
</dbReference>
<dbReference type="InterPro" id="IPR001867">
    <property type="entry name" value="OmpR/PhoB-type_DNA-bd"/>
</dbReference>
<dbReference type="SUPFAM" id="SSF46894">
    <property type="entry name" value="C-terminal effector domain of the bipartite response regulators"/>
    <property type="match status" value="1"/>
</dbReference>
<evidence type="ECO:0000259" key="6">
    <source>
        <dbReference type="PROSITE" id="PS50110"/>
    </source>
</evidence>
<dbReference type="PROSITE" id="PS50110">
    <property type="entry name" value="RESPONSE_REGULATORY"/>
    <property type="match status" value="1"/>
</dbReference>
<evidence type="ECO:0000256" key="3">
    <source>
        <dbReference type="ARBA" id="ARBA00023125"/>
    </source>
</evidence>
<dbReference type="Gene3D" id="6.10.250.690">
    <property type="match status" value="1"/>
</dbReference>
<dbReference type="CDD" id="cd00383">
    <property type="entry name" value="trans_reg_C"/>
    <property type="match status" value="1"/>
</dbReference>
<dbReference type="GO" id="GO:0003677">
    <property type="term" value="F:DNA binding"/>
    <property type="evidence" value="ECO:0007669"/>
    <property type="project" value="UniProtKB-KW"/>
</dbReference>
<evidence type="ECO:0000256" key="1">
    <source>
        <dbReference type="ARBA" id="ARBA00022553"/>
    </source>
</evidence>
<dbReference type="Proteomes" id="UP001549112">
    <property type="component" value="Unassembled WGS sequence"/>
</dbReference>
<dbReference type="InterPro" id="IPR001789">
    <property type="entry name" value="Sig_transdc_resp-reg_receiver"/>
</dbReference>
<dbReference type="InterPro" id="IPR011006">
    <property type="entry name" value="CheY-like_superfamily"/>
</dbReference>
<comment type="caution">
    <text evidence="8">The sequence shown here is derived from an EMBL/GenBank/DDBJ whole genome shotgun (WGS) entry which is preliminary data.</text>
</comment>
<dbReference type="Gene3D" id="3.40.50.2300">
    <property type="match status" value="1"/>
</dbReference>
<dbReference type="RefSeq" id="WP_354184985.1">
    <property type="nucleotide sequence ID" value="NZ_JBEPLT010000001.1"/>
</dbReference>
<feature type="modified residue" description="4-aspartylphosphate" evidence="4">
    <location>
        <position position="55"/>
    </location>
</feature>
<dbReference type="Pfam" id="PF00072">
    <property type="entry name" value="Response_reg"/>
    <property type="match status" value="1"/>
</dbReference>
<protein>
    <submittedName>
        <fullName evidence="8">DNA-binding response OmpR family regulator</fullName>
    </submittedName>
</protein>
<dbReference type="InterPro" id="IPR036388">
    <property type="entry name" value="WH-like_DNA-bd_sf"/>
</dbReference>
<dbReference type="Gene3D" id="1.10.10.10">
    <property type="entry name" value="Winged helix-like DNA-binding domain superfamily/Winged helix DNA-binding domain"/>
    <property type="match status" value="1"/>
</dbReference>
<evidence type="ECO:0000256" key="5">
    <source>
        <dbReference type="PROSITE-ProRule" id="PRU01091"/>
    </source>
</evidence>
<evidence type="ECO:0000256" key="4">
    <source>
        <dbReference type="PROSITE-ProRule" id="PRU00169"/>
    </source>
</evidence>
<proteinExistence type="predicted"/>
<dbReference type="PANTHER" id="PTHR48111:SF40">
    <property type="entry name" value="PHOSPHATE REGULON TRANSCRIPTIONAL REGULATORY PROTEIN PHOB"/>
    <property type="match status" value="1"/>
</dbReference>
<evidence type="ECO:0000259" key="7">
    <source>
        <dbReference type="PROSITE" id="PS51755"/>
    </source>
</evidence>
<name>A0ABV2FLI9_9HYPH</name>
<keyword evidence="3 5" id="KW-0238">DNA-binding</keyword>
<dbReference type="EMBL" id="JBEPLT010000001">
    <property type="protein sequence ID" value="MET3559448.1"/>
    <property type="molecule type" value="Genomic_DNA"/>
</dbReference>
<dbReference type="InterPro" id="IPR016032">
    <property type="entry name" value="Sig_transdc_resp-reg_C-effctor"/>
</dbReference>
<feature type="domain" description="OmpR/PhoB-type" evidence="7">
    <location>
        <begin position="128"/>
        <end position="227"/>
    </location>
</feature>
<keyword evidence="9" id="KW-1185">Reference proteome</keyword>
<evidence type="ECO:0000313" key="8">
    <source>
        <dbReference type="EMBL" id="MET3559448.1"/>
    </source>
</evidence>
<gene>
    <name evidence="8" type="ORF">ABID39_000118</name>
</gene>
<feature type="domain" description="Response regulatory" evidence="6">
    <location>
        <begin position="5"/>
        <end position="120"/>
    </location>
</feature>
<reference evidence="8 9" key="1">
    <citation type="submission" date="2024-06" db="EMBL/GenBank/DDBJ databases">
        <title>Genomic Encyclopedia of Type Strains, Phase IV (KMG-IV): sequencing the most valuable type-strain genomes for metagenomic binning, comparative biology and taxonomic classification.</title>
        <authorList>
            <person name="Goeker M."/>
        </authorList>
    </citation>
    <scope>NUCLEOTIDE SEQUENCE [LARGE SCALE GENOMIC DNA]</scope>
    <source>
        <strain evidence="8 9">DSM 23650</strain>
    </source>
</reference>
<organism evidence="8 9">
    <name type="scientific">Bartonella japonica</name>
    <dbReference type="NCBI Taxonomy" id="357761"/>
    <lineage>
        <taxon>Bacteria</taxon>
        <taxon>Pseudomonadati</taxon>
        <taxon>Pseudomonadota</taxon>
        <taxon>Alphaproteobacteria</taxon>
        <taxon>Hyphomicrobiales</taxon>
        <taxon>Bartonellaceae</taxon>
        <taxon>Bartonella</taxon>
    </lineage>
</organism>
<dbReference type="PROSITE" id="PS51755">
    <property type="entry name" value="OMPR_PHOB"/>
    <property type="match status" value="1"/>
</dbReference>
<accession>A0ABV2FLI9</accession>
<evidence type="ECO:0000313" key="9">
    <source>
        <dbReference type="Proteomes" id="UP001549112"/>
    </source>
</evidence>
<dbReference type="Pfam" id="PF00486">
    <property type="entry name" value="Trans_reg_C"/>
    <property type="match status" value="1"/>
</dbReference>
<evidence type="ECO:0000256" key="2">
    <source>
        <dbReference type="ARBA" id="ARBA00023012"/>
    </source>
</evidence>
<sequence length="227" mass="26419">MNLYTLLIVAEDNDLRPILVEQLQMHKEFEVLQARTAEAGIAITQEKNIDLAILDIELSDLDGRKAVKKLRSQEFRAPIIMITNHDTDCDTLLDLESGANDYVIKPFRFAVLLARIRAQLRQYEQNDDAIFYISSYSFKPGQKLLIDQHNNKTRLTEKEAAILKYLYLTNNQIVSRETLLEQIWGYNENIITHTLETHIYRLRQKIEKDPSNAQILITDQNGYRLNL</sequence>
<dbReference type="SMART" id="SM00448">
    <property type="entry name" value="REC"/>
    <property type="match status" value="1"/>
</dbReference>
<keyword evidence="2" id="KW-0902">Two-component regulatory system</keyword>
<feature type="DNA-binding region" description="OmpR/PhoB-type" evidence="5">
    <location>
        <begin position="128"/>
        <end position="227"/>
    </location>
</feature>
<dbReference type="PANTHER" id="PTHR48111">
    <property type="entry name" value="REGULATOR OF RPOS"/>
    <property type="match status" value="1"/>
</dbReference>
<keyword evidence="1 4" id="KW-0597">Phosphoprotein</keyword>